<comment type="caution">
    <text evidence="1">The sequence shown here is derived from an EMBL/GenBank/DDBJ whole genome shotgun (WGS) entry which is preliminary data.</text>
</comment>
<protein>
    <submittedName>
        <fullName evidence="1">Uncharacterized protein</fullName>
    </submittedName>
</protein>
<dbReference type="EMBL" id="JAKKPZ010000803">
    <property type="protein sequence ID" value="KAI1692226.1"/>
    <property type="molecule type" value="Genomic_DNA"/>
</dbReference>
<name>A0AAD4QVC0_9BILA</name>
<proteinExistence type="predicted"/>
<accession>A0AAD4QVC0</accession>
<dbReference type="AlphaFoldDB" id="A0AAD4QVC0"/>
<sequence>MPYDPTILARLEQLPDCSPGNDAISQFGAEFRDIANPDAFLKDRMTNLIRHYHLDTVGIPLPRGNYEICFHHYDPEIVDVDRPDGTVEQILQVARASTEKELFEDGSYRFDAIWISDVFRNPNEADPLSDPERVPSKFIHELAHVVGMIARIPDEDHWTHGPDFQLIRVQLQRITGIDIPIV</sequence>
<gene>
    <name evidence="1" type="ORF">DdX_21374</name>
</gene>
<organism evidence="1 2">
    <name type="scientific">Ditylenchus destructor</name>
    <dbReference type="NCBI Taxonomy" id="166010"/>
    <lineage>
        <taxon>Eukaryota</taxon>
        <taxon>Metazoa</taxon>
        <taxon>Ecdysozoa</taxon>
        <taxon>Nematoda</taxon>
        <taxon>Chromadorea</taxon>
        <taxon>Rhabditida</taxon>
        <taxon>Tylenchina</taxon>
        <taxon>Tylenchomorpha</taxon>
        <taxon>Sphaerularioidea</taxon>
        <taxon>Anguinidae</taxon>
        <taxon>Anguininae</taxon>
        <taxon>Ditylenchus</taxon>
    </lineage>
</organism>
<keyword evidence="2" id="KW-1185">Reference proteome</keyword>
<evidence type="ECO:0000313" key="1">
    <source>
        <dbReference type="EMBL" id="KAI1692226.1"/>
    </source>
</evidence>
<dbReference type="Proteomes" id="UP001201812">
    <property type="component" value="Unassembled WGS sequence"/>
</dbReference>
<evidence type="ECO:0000313" key="2">
    <source>
        <dbReference type="Proteomes" id="UP001201812"/>
    </source>
</evidence>
<reference evidence="1" key="1">
    <citation type="submission" date="2022-01" db="EMBL/GenBank/DDBJ databases">
        <title>Genome Sequence Resource for Two Populations of Ditylenchus destructor, the Migratory Endoparasitic Phytonematode.</title>
        <authorList>
            <person name="Zhang H."/>
            <person name="Lin R."/>
            <person name="Xie B."/>
        </authorList>
    </citation>
    <scope>NUCLEOTIDE SEQUENCE</scope>
    <source>
        <strain evidence="1">BazhouSP</strain>
    </source>
</reference>